<dbReference type="InterPro" id="IPR036206">
    <property type="entry name" value="ThiamineP_synth_sf"/>
</dbReference>
<dbReference type="PANTHER" id="PTHR20857:SF15">
    <property type="entry name" value="THIAMINE-PHOSPHATE SYNTHASE"/>
    <property type="match status" value="1"/>
</dbReference>
<keyword evidence="6 10" id="KW-0784">Thiamine biosynthesis</keyword>
<dbReference type="KEGG" id="clw:CLAC_10530"/>
<dbReference type="UniPathway" id="UPA00060">
    <property type="reaction ID" value="UER00141"/>
</dbReference>
<dbReference type="GO" id="GO:0009229">
    <property type="term" value="P:thiamine diphosphate biosynthetic process"/>
    <property type="evidence" value="ECO:0007669"/>
    <property type="project" value="UniProtKB-UniRule"/>
</dbReference>
<dbReference type="PANTHER" id="PTHR20857">
    <property type="entry name" value="THIAMINE-PHOSPHATE PYROPHOSPHORYLASE"/>
    <property type="match status" value="1"/>
</dbReference>
<dbReference type="CDD" id="cd00564">
    <property type="entry name" value="TMP_TenI"/>
    <property type="match status" value="1"/>
</dbReference>
<dbReference type="Proteomes" id="UP000058446">
    <property type="component" value="Chromosome"/>
</dbReference>
<proteinExistence type="inferred from homology"/>
<dbReference type="InterPro" id="IPR022998">
    <property type="entry name" value="ThiamineP_synth_TenI"/>
</dbReference>
<evidence type="ECO:0000256" key="2">
    <source>
        <dbReference type="ARBA" id="ARBA00005165"/>
    </source>
</evidence>
<comment type="cofactor">
    <cofactor evidence="10">
        <name>Mg(2+)</name>
        <dbReference type="ChEBI" id="CHEBI:18420"/>
    </cofactor>
    <text evidence="10">Binds 1 Mg(2+) ion per subunit.</text>
</comment>
<dbReference type="PATRIC" id="fig|1408189.4.peg.2119"/>
<dbReference type="RefSeq" id="WP_053412841.1">
    <property type="nucleotide sequence ID" value="NZ_CP006841.1"/>
</dbReference>
<feature type="domain" description="Thiamine phosphate synthase/TenI" evidence="11">
    <location>
        <begin position="27"/>
        <end position="173"/>
    </location>
</feature>
<dbReference type="GO" id="GO:0000287">
    <property type="term" value="F:magnesium ion binding"/>
    <property type="evidence" value="ECO:0007669"/>
    <property type="project" value="UniProtKB-UniRule"/>
</dbReference>
<dbReference type="STRING" id="1408189.CLAC_10530"/>
<feature type="binding site" evidence="10">
    <location>
        <begin position="56"/>
        <end position="60"/>
    </location>
    <ligand>
        <name>4-amino-2-methyl-5-(diphosphooxymethyl)pyrimidine</name>
        <dbReference type="ChEBI" id="CHEBI:57841"/>
    </ligand>
</feature>
<feature type="binding site" evidence="10">
    <location>
        <begin position="154"/>
        <end position="156"/>
    </location>
    <ligand>
        <name>2-[(2R,5Z)-2-carboxy-4-methylthiazol-5(2H)-ylidene]ethyl phosphate</name>
        <dbReference type="ChEBI" id="CHEBI:62899"/>
    </ligand>
</feature>
<dbReference type="Gene3D" id="3.20.20.70">
    <property type="entry name" value="Aldolase class I"/>
    <property type="match status" value="1"/>
</dbReference>
<keyword evidence="3 10" id="KW-0808">Transferase</keyword>
<evidence type="ECO:0000313" key="12">
    <source>
        <dbReference type="EMBL" id="ALA68032.1"/>
    </source>
</evidence>
<evidence type="ECO:0000256" key="4">
    <source>
        <dbReference type="ARBA" id="ARBA00022723"/>
    </source>
</evidence>
<evidence type="ECO:0000313" key="13">
    <source>
        <dbReference type="Proteomes" id="UP000058446"/>
    </source>
</evidence>
<dbReference type="AlphaFoldDB" id="A0A0K2H1W4"/>
<evidence type="ECO:0000256" key="6">
    <source>
        <dbReference type="ARBA" id="ARBA00022977"/>
    </source>
</evidence>
<sequence>MNATAAGSPGSPSTRASRRTQLAAAHLYLCTDSRTERGDLREFLHACFEGGTDIIQLRDKKIDTRDEIAAVEVLAEVAAEHGKLFAVNDRADIAAITGADILHLGQEDLTTEQARRIVGPEVLIGRSNRNLDMFAASLADDGIDYAVIGPVWATPTKPNREAIGLETVRGASSLVCQLRAQRSAESHQQTVSDIVHPHDTAACDPVKPWWAIGGIDSERVAEVTEAGAERIVVVRALTQAADPKAAAAALKAAISEQ</sequence>
<feature type="binding site" evidence="10">
    <location>
        <position position="157"/>
    </location>
    <ligand>
        <name>4-amino-2-methyl-5-(diphosphooxymethyl)pyrimidine</name>
        <dbReference type="ChEBI" id="CHEBI:57841"/>
    </ligand>
</feature>
<evidence type="ECO:0000259" key="11">
    <source>
        <dbReference type="Pfam" id="PF02581"/>
    </source>
</evidence>
<evidence type="ECO:0000256" key="8">
    <source>
        <dbReference type="ARBA" id="ARBA00047851"/>
    </source>
</evidence>
<feature type="binding site" evidence="10">
    <location>
        <position position="214"/>
    </location>
    <ligand>
        <name>2-[(2R,5Z)-2-carboxy-4-methylthiazol-5(2H)-ylidene]ethyl phosphate</name>
        <dbReference type="ChEBI" id="CHEBI:62899"/>
    </ligand>
</feature>
<feature type="binding site" evidence="10">
    <location>
        <position position="127"/>
    </location>
    <ligand>
        <name>4-amino-2-methyl-5-(diphosphooxymethyl)pyrimidine</name>
        <dbReference type="ChEBI" id="CHEBI:57841"/>
    </ligand>
</feature>
<dbReference type="SUPFAM" id="SSF51391">
    <property type="entry name" value="Thiamin phosphate synthase"/>
    <property type="match status" value="1"/>
</dbReference>
<comment type="similarity">
    <text evidence="10">Belongs to the thiamine-phosphate synthase family.</text>
</comment>
<reference evidence="12 13" key="1">
    <citation type="submission" date="2013-10" db="EMBL/GenBank/DDBJ databases">
        <title>Complete genome sequence of Corynebacterium lactis DSM 45799(T), isolated from raw cow milk.</title>
        <authorList>
            <person name="Ruckert C."/>
            <person name="Albersmeier A."/>
            <person name="Lipski A."/>
            <person name="Kalinowski J."/>
        </authorList>
    </citation>
    <scope>NUCLEOTIDE SEQUENCE [LARGE SCALE GENOMIC DNA]</scope>
    <source>
        <strain evidence="12 13">RW2-5</strain>
    </source>
</reference>
<dbReference type="Pfam" id="PF02581">
    <property type="entry name" value="TMP-TENI"/>
    <property type="match status" value="1"/>
</dbReference>
<dbReference type="InterPro" id="IPR013785">
    <property type="entry name" value="Aldolase_TIM"/>
</dbReference>
<feature type="binding site" evidence="10">
    <location>
        <position position="108"/>
    </location>
    <ligand>
        <name>Mg(2+)</name>
        <dbReference type="ChEBI" id="CHEBI:18420"/>
    </ligand>
</feature>
<protein>
    <recommendedName>
        <fullName evidence="10">Thiamine-phosphate synthase</fullName>
        <shortName evidence="10">TP synthase</shortName>
        <shortName evidence="10">TPS</shortName>
        <ecNumber evidence="10">2.5.1.3</ecNumber>
    </recommendedName>
    <alternativeName>
        <fullName evidence="10">Thiamine-phosphate pyrophosphorylase</fullName>
        <shortName evidence="10">TMP pyrophosphorylase</shortName>
        <shortName evidence="10">TMP-PPase</shortName>
    </alternativeName>
</protein>
<comment type="caution">
    <text evidence="10">Lacks conserved residue(s) required for the propagation of feature annotation.</text>
</comment>
<organism evidence="12 13">
    <name type="scientific">Corynebacterium lactis RW2-5</name>
    <dbReference type="NCBI Taxonomy" id="1408189"/>
    <lineage>
        <taxon>Bacteria</taxon>
        <taxon>Bacillati</taxon>
        <taxon>Actinomycetota</taxon>
        <taxon>Actinomycetes</taxon>
        <taxon>Mycobacteriales</taxon>
        <taxon>Corynebacteriaceae</taxon>
        <taxon>Corynebacterium</taxon>
    </lineage>
</organism>
<evidence type="ECO:0000256" key="3">
    <source>
        <dbReference type="ARBA" id="ARBA00022679"/>
    </source>
</evidence>
<comment type="catalytic activity">
    <reaction evidence="9 10">
        <text>2-[(2R,5Z)-2-carboxy-4-methylthiazol-5(2H)-ylidene]ethyl phosphate + 4-amino-2-methyl-5-(diphosphooxymethyl)pyrimidine + 2 H(+) = thiamine phosphate + CO2 + diphosphate</text>
        <dbReference type="Rhea" id="RHEA:47844"/>
        <dbReference type="ChEBI" id="CHEBI:15378"/>
        <dbReference type="ChEBI" id="CHEBI:16526"/>
        <dbReference type="ChEBI" id="CHEBI:33019"/>
        <dbReference type="ChEBI" id="CHEBI:37575"/>
        <dbReference type="ChEBI" id="CHEBI:57841"/>
        <dbReference type="ChEBI" id="CHEBI:62899"/>
        <dbReference type="EC" id="2.5.1.3"/>
    </reaction>
</comment>
<dbReference type="GO" id="GO:0004789">
    <property type="term" value="F:thiamine-phosphate diphosphorylase activity"/>
    <property type="evidence" value="ECO:0007669"/>
    <property type="project" value="UniProtKB-UniRule"/>
</dbReference>
<accession>A0A0K2H1W4</accession>
<comment type="pathway">
    <text evidence="2 10">Cofactor biosynthesis; thiamine diphosphate biosynthesis; thiamine phosphate from 4-amino-2-methyl-5-diphosphomethylpyrimidine and 4-methyl-5-(2-phosphoethyl)-thiazole: step 1/1.</text>
</comment>
<keyword evidence="13" id="KW-1185">Reference proteome</keyword>
<keyword evidence="4 10" id="KW-0479">Metal-binding</keyword>
<comment type="catalytic activity">
    <reaction evidence="7 10">
        <text>4-methyl-5-(2-phosphooxyethyl)-thiazole + 4-amino-2-methyl-5-(diphosphooxymethyl)pyrimidine + H(+) = thiamine phosphate + diphosphate</text>
        <dbReference type="Rhea" id="RHEA:22328"/>
        <dbReference type="ChEBI" id="CHEBI:15378"/>
        <dbReference type="ChEBI" id="CHEBI:33019"/>
        <dbReference type="ChEBI" id="CHEBI:37575"/>
        <dbReference type="ChEBI" id="CHEBI:57841"/>
        <dbReference type="ChEBI" id="CHEBI:58296"/>
        <dbReference type="EC" id="2.5.1.3"/>
    </reaction>
</comment>
<dbReference type="EMBL" id="CP006841">
    <property type="protein sequence ID" value="ALA68032.1"/>
    <property type="molecule type" value="Genomic_DNA"/>
</dbReference>
<dbReference type="GO" id="GO:0009228">
    <property type="term" value="P:thiamine biosynthetic process"/>
    <property type="evidence" value="ECO:0007669"/>
    <property type="project" value="UniProtKB-KW"/>
</dbReference>
<feature type="binding site" evidence="10">
    <location>
        <position position="88"/>
    </location>
    <ligand>
        <name>4-amino-2-methyl-5-(diphosphooxymethyl)pyrimidine</name>
        <dbReference type="ChEBI" id="CHEBI:57841"/>
    </ligand>
</feature>
<comment type="catalytic activity">
    <reaction evidence="8 10">
        <text>2-(2-carboxy-4-methylthiazol-5-yl)ethyl phosphate + 4-amino-2-methyl-5-(diphosphooxymethyl)pyrimidine + 2 H(+) = thiamine phosphate + CO2 + diphosphate</text>
        <dbReference type="Rhea" id="RHEA:47848"/>
        <dbReference type="ChEBI" id="CHEBI:15378"/>
        <dbReference type="ChEBI" id="CHEBI:16526"/>
        <dbReference type="ChEBI" id="CHEBI:33019"/>
        <dbReference type="ChEBI" id="CHEBI:37575"/>
        <dbReference type="ChEBI" id="CHEBI:57841"/>
        <dbReference type="ChEBI" id="CHEBI:62890"/>
        <dbReference type="EC" id="2.5.1.3"/>
    </reaction>
</comment>
<name>A0A0K2H1W4_9CORY</name>
<evidence type="ECO:0000256" key="7">
    <source>
        <dbReference type="ARBA" id="ARBA00047334"/>
    </source>
</evidence>
<evidence type="ECO:0000256" key="9">
    <source>
        <dbReference type="ARBA" id="ARBA00047883"/>
    </source>
</evidence>
<dbReference type="OrthoDB" id="3243336at2"/>
<dbReference type="GO" id="GO:0005737">
    <property type="term" value="C:cytoplasm"/>
    <property type="evidence" value="ECO:0007669"/>
    <property type="project" value="TreeGrafter"/>
</dbReference>
<feature type="binding site" evidence="10">
    <location>
        <position position="89"/>
    </location>
    <ligand>
        <name>Mg(2+)</name>
        <dbReference type="ChEBI" id="CHEBI:18420"/>
    </ligand>
</feature>
<evidence type="ECO:0000256" key="10">
    <source>
        <dbReference type="HAMAP-Rule" id="MF_00097"/>
    </source>
</evidence>
<evidence type="ECO:0000256" key="5">
    <source>
        <dbReference type="ARBA" id="ARBA00022842"/>
    </source>
</evidence>
<comment type="function">
    <text evidence="1 10">Condenses 4-methyl-5-(beta-hydroxyethyl)thiazole monophosphate (THZ-P) and 2-methyl-4-amino-5-hydroxymethyl pyrimidine pyrophosphate (HMP-PP) to form thiamine monophosphate (TMP).</text>
</comment>
<gene>
    <name evidence="10" type="primary">thiE</name>
    <name evidence="12" type="ORF">CLAC_10530</name>
</gene>
<dbReference type="EC" id="2.5.1.3" evidence="10"/>
<evidence type="ECO:0000256" key="1">
    <source>
        <dbReference type="ARBA" id="ARBA00003814"/>
    </source>
</evidence>
<keyword evidence="5 10" id="KW-0460">Magnesium</keyword>
<dbReference type="InterPro" id="IPR034291">
    <property type="entry name" value="TMP_synthase"/>
</dbReference>
<dbReference type="HAMAP" id="MF_00097">
    <property type="entry name" value="TMP_synthase"/>
    <property type="match status" value="1"/>
</dbReference>